<proteinExistence type="inferred from homology"/>
<evidence type="ECO:0000256" key="2">
    <source>
        <dbReference type="ARBA" id="ARBA00022801"/>
    </source>
</evidence>
<dbReference type="OrthoDB" id="8119704at2759"/>
<accession>A0A0T6B3G4</accession>
<name>A0A0T6B3G4_9SCAR</name>
<feature type="non-terminal residue" evidence="3">
    <location>
        <position position="1"/>
    </location>
</feature>
<sequence length="114" mass="13315">YIYSIVYQPFYFQYSISWRFNMNVLRENAIDTGSFPEIIGKTFDKPTMFIGGERSHFLKKEDEADTKRYFPSAEFHYVPGAGHLVHADRPQEFINICVNFLSESDNSETVELVD</sequence>
<dbReference type="GO" id="GO:0005739">
    <property type="term" value="C:mitochondrion"/>
    <property type="evidence" value="ECO:0007669"/>
    <property type="project" value="TreeGrafter"/>
</dbReference>
<evidence type="ECO:0000256" key="1">
    <source>
        <dbReference type="ARBA" id="ARBA00008645"/>
    </source>
</evidence>
<comment type="caution">
    <text evidence="3">The sequence shown here is derived from an EMBL/GenBank/DDBJ whole genome shotgun (WGS) entry which is preliminary data.</text>
</comment>
<keyword evidence="2 3" id="KW-0378">Hydrolase</keyword>
<dbReference type="AlphaFoldDB" id="A0A0T6B3G4"/>
<dbReference type="EMBL" id="LJIG01016071">
    <property type="protein sequence ID" value="KRT81701.1"/>
    <property type="molecule type" value="Genomic_DNA"/>
</dbReference>
<dbReference type="PANTHER" id="PTHR46118">
    <property type="entry name" value="PROTEIN ABHD11"/>
    <property type="match status" value="1"/>
</dbReference>
<dbReference type="SUPFAM" id="SSF53474">
    <property type="entry name" value="alpha/beta-Hydrolases"/>
    <property type="match status" value="1"/>
</dbReference>
<organism evidence="3 4">
    <name type="scientific">Oryctes borbonicus</name>
    <dbReference type="NCBI Taxonomy" id="1629725"/>
    <lineage>
        <taxon>Eukaryota</taxon>
        <taxon>Metazoa</taxon>
        <taxon>Ecdysozoa</taxon>
        <taxon>Arthropoda</taxon>
        <taxon>Hexapoda</taxon>
        <taxon>Insecta</taxon>
        <taxon>Pterygota</taxon>
        <taxon>Neoptera</taxon>
        <taxon>Endopterygota</taxon>
        <taxon>Coleoptera</taxon>
        <taxon>Polyphaga</taxon>
        <taxon>Scarabaeiformia</taxon>
        <taxon>Scarabaeidae</taxon>
        <taxon>Dynastinae</taxon>
        <taxon>Oryctes</taxon>
    </lineage>
</organism>
<keyword evidence="4" id="KW-1185">Reference proteome</keyword>
<dbReference type="Proteomes" id="UP000051574">
    <property type="component" value="Unassembled WGS sequence"/>
</dbReference>
<dbReference type="InterPro" id="IPR029058">
    <property type="entry name" value="AB_hydrolase_fold"/>
</dbReference>
<dbReference type="Gene3D" id="3.40.50.1820">
    <property type="entry name" value="alpha/beta hydrolase"/>
    <property type="match status" value="1"/>
</dbReference>
<protein>
    <submittedName>
        <fullName evidence="3">Hydrolase</fullName>
    </submittedName>
</protein>
<gene>
    <name evidence="3" type="ORF">AMK59_4949</name>
</gene>
<reference evidence="3 4" key="1">
    <citation type="submission" date="2015-09" db="EMBL/GenBank/DDBJ databases">
        <title>Draft genome of the scarab beetle Oryctes borbonicus.</title>
        <authorList>
            <person name="Meyer J.M."/>
            <person name="Markov G.V."/>
            <person name="Baskaran P."/>
            <person name="Herrmann M."/>
            <person name="Sommer R.J."/>
            <person name="Roedelsperger C."/>
        </authorList>
    </citation>
    <scope>NUCLEOTIDE SEQUENCE [LARGE SCALE GENOMIC DNA]</scope>
    <source>
        <strain evidence="3">OB123</strain>
        <tissue evidence="3">Whole animal</tissue>
    </source>
</reference>
<evidence type="ECO:0000313" key="3">
    <source>
        <dbReference type="EMBL" id="KRT81701.1"/>
    </source>
</evidence>
<dbReference type="GO" id="GO:0052689">
    <property type="term" value="F:carboxylic ester hydrolase activity"/>
    <property type="evidence" value="ECO:0007669"/>
    <property type="project" value="TreeGrafter"/>
</dbReference>
<comment type="similarity">
    <text evidence="1">Belongs to the AB hydrolase superfamily.</text>
</comment>
<evidence type="ECO:0000313" key="4">
    <source>
        <dbReference type="Proteomes" id="UP000051574"/>
    </source>
</evidence>
<dbReference type="PANTHER" id="PTHR46118:SF4">
    <property type="entry name" value="PROTEIN ABHD11"/>
    <property type="match status" value="1"/>
</dbReference>